<organism evidence="1">
    <name type="scientific">Vitis vinifera</name>
    <name type="common">Grape</name>
    <dbReference type="NCBI Taxonomy" id="29760"/>
    <lineage>
        <taxon>Eukaryota</taxon>
        <taxon>Viridiplantae</taxon>
        <taxon>Streptophyta</taxon>
        <taxon>Embryophyta</taxon>
        <taxon>Tracheophyta</taxon>
        <taxon>Spermatophyta</taxon>
        <taxon>Magnoliopsida</taxon>
        <taxon>eudicotyledons</taxon>
        <taxon>Gunneridae</taxon>
        <taxon>Pentapetalae</taxon>
        <taxon>rosids</taxon>
        <taxon>Vitales</taxon>
        <taxon>Vitaceae</taxon>
        <taxon>Viteae</taxon>
        <taxon>Vitis</taxon>
    </lineage>
</organism>
<evidence type="ECO:0000313" key="1">
    <source>
        <dbReference type="EMBL" id="CAN81278.1"/>
    </source>
</evidence>
<dbReference type="AlphaFoldDB" id="A5BM10"/>
<name>A5BM10_VITVI</name>
<dbReference type="EMBL" id="AM464168">
    <property type="protein sequence ID" value="CAN81278.1"/>
    <property type="molecule type" value="Genomic_DNA"/>
</dbReference>
<accession>A5BM10</accession>
<proteinExistence type="predicted"/>
<sequence>MWQKAWLTMVVVEGDDIIPEQGAVERVVACGRRKKNTEHRKEGLGTRIEREKIGGQKKVWEQISQSRKVAAARNQAIREENVQRNYIRLTFHPDTSAANSIRNSSPPTFHPDISAQLYLIDIPPGYLSRHSIRPTPHFHPDVSQPSFYPANVPPYPDVSQPPFYPADTPLPLGCLTAAILSGQRSALSGCLTAAILSGHILPYPDASQPQFYPVGIPLYPDVSQPQFYLTDVPPSPDISHPAPTAEWERRTIQLPIELTVDPQFCPFSTCL</sequence>
<reference evidence="1" key="1">
    <citation type="journal article" date="2007" name="PLoS ONE">
        <title>The first genome sequence of an elite grapevine cultivar (Pinot noir Vitis vinifera L.): coping with a highly heterozygous genome.</title>
        <authorList>
            <person name="Velasco R."/>
            <person name="Zharkikh A."/>
            <person name="Troggio M."/>
            <person name="Cartwright D.A."/>
            <person name="Cestaro A."/>
            <person name="Pruss D."/>
            <person name="Pindo M."/>
            <person name="FitzGerald L.M."/>
            <person name="Vezzulli S."/>
            <person name="Reid J."/>
            <person name="Malacarne G."/>
            <person name="Iliev D."/>
            <person name="Coppola G."/>
            <person name="Wardell B."/>
            <person name="Micheletti D."/>
            <person name="Macalma T."/>
            <person name="Facci M."/>
            <person name="Mitchell J.T."/>
            <person name="Perazzolli M."/>
            <person name="Eldredge G."/>
            <person name="Gatto P."/>
            <person name="Oyzerski R."/>
            <person name="Moretto M."/>
            <person name="Gutin N."/>
            <person name="Stefanini M."/>
            <person name="Chen Y."/>
            <person name="Segala C."/>
            <person name="Davenport C."/>
            <person name="Dematte L."/>
            <person name="Mraz A."/>
            <person name="Battilana J."/>
            <person name="Stormo K."/>
            <person name="Costa F."/>
            <person name="Tao Q."/>
            <person name="Si-Ammour A."/>
            <person name="Harkins T."/>
            <person name="Lackey A."/>
            <person name="Perbost C."/>
            <person name="Taillon B."/>
            <person name="Stella A."/>
            <person name="Solovyev V."/>
            <person name="Fawcett J.A."/>
            <person name="Sterck L."/>
            <person name="Vandepoele K."/>
            <person name="Grando S.M."/>
            <person name="Toppo S."/>
            <person name="Moser C."/>
            <person name="Lanchbury J."/>
            <person name="Bogden R."/>
            <person name="Skolnick M."/>
            <person name="Sgaramella V."/>
            <person name="Bhatnagar S.K."/>
            <person name="Fontana P."/>
            <person name="Gutin A."/>
            <person name="Van de Peer Y."/>
            <person name="Salamini F."/>
            <person name="Viola R."/>
        </authorList>
    </citation>
    <scope>NUCLEOTIDE SEQUENCE</scope>
</reference>
<protein>
    <submittedName>
        <fullName evidence="1">Uncharacterized protein</fullName>
    </submittedName>
</protein>
<gene>
    <name evidence="1" type="ORF">VITISV_012087</name>
</gene>